<dbReference type="AlphaFoldDB" id="A0A2P2N4N7"/>
<keyword evidence="1" id="KW-0472">Membrane</keyword>
<protein>
    <submittedName>
        <fullName evidence="2">Uncharacterized protein</fullName>
    </submittedName>
</protein>
<dbReference type="EMBL" id="GGEC01056934">
    <property type="protein sequence ID" value="MBX37418.1"/>
    <property type="molecule type" value="Transcribed_RNA"/>
</dbReference>
<accession>A0A2P2N4N7</accession>
<feature type="transmembrane region" description="Helical" evidence="1">
    <location>
        <begin position="6"/>
        <end position="26"/>
    </location>
</feature>
<keyword evidence="1" id="KW-1133">Transmembrane helix</keyword>
<evidence type="ECO:0000256" key="1">
    <source>
        <dbReference type="SAM" id="Phobius"/>
    </source>
</evidence>
<organism evidence="2">
    <name type="scientific">Rhizophora mucronata</name>
    <name type="common">Asiatic mangrove</name>
    <dbReference type="NCBI Taxonomy" id="61149"/>
    <lineage>
        <taxon>Eukaryota</taxon>
        <taxon>Viridiplantae</taxon>
        <taxon>Streptophyta</taxon>
        <taxon>Embryophyta</taxon>
        <taxon>Tracheophyta</taxon>
        <taxon>Spermatophyta</taxon>
        <taxon>Magnoliopsida</taxon>
        <taxon>eudicotyledons</taxon>
        <taxon>Gunneridae</taxon>
        <taxon>Pentapetalae</taxon>
        <taxon>rosids</taxon>
        <taxon>fabids</taxon>
        <taxon>Malpighiales</taxon>
        <taxon>Rhizophoraceae</taxon>
        <taxon>Rhizophora</taxon>
    </lineage>
</organism>
<keyword evidence="1" id="KW-0812">Transmembrane</keyword>
<reference evidence="2" key="1">
    <citation type="submission" date="2018-02" db="EMBL/GenBank/DDBJ databases">
        <title>Rhizophora mucronata_Transcriptome.</title>
        <authorList>
            <person name="Meera S.P."/>
            <person name="Sreeshan A."/>
            <person name="Augustine A."/>
        </authorList>
    </citation>
    <scope>NUCLEOTIDE SEQUENCE</scope>
    <source>
        <tissue evidence="2">Leaf</tissue>
    </source>
</reference>
<proteinExistence type="predicted"/>
<evidence type="ECO:0000313" key="2">
    <source>
        <dbReference type="EMBL" id="MBX37418.1"/>
    </source>
</evidence>
<sequence length="35" mass="4010">MDYCPWLLLCICICDIYVLQGLCFPASDWNLILAS</sequence>
<name>A0A2P2N4N7_RHIMU</name>